<evidence type="ECO:0000313" key="2">
    <source>
        <dbReference type="EMBL" id="AKE51700.1"/>
    </source>
</evidence>
<organism evidence="2 3">
    <name type="scientific">Kangiella geojedonensis</name>
    <dbReference type="NCBI Taxonomy" id="914150"/>
    <lineage>
        <taxon>Bacteria</taxon>
        <taxon>Pseudomonadati</taxon>
        <taxon>Pseudomonadota</taxon>
        <taxon>Gammaproteobacteria</taxon>
        <taxon>Kangiellales</taxon>
        <taxon>Kangiellaceae</taxon>
        <taxon>Kangiella</taxon>
    </lineage>
</organism>
<name>A0A0F6TQF0_9GAMM</name>
<feature type="transmembrane region" description="Helical" evidence="1">
    <location>
        <begin position="98"/>
        <end position="120"/>
    </location>
</feature>
<evidence type="ECO:0000313" key="3">
    <source>
        <dbReference type="Proteomes" id="UP000034071"/>
    </source>
</evidence>
<accession>A0A0F6TQF0</accession>
<feature type="transmembrane region" description="Helical" evidence="1">
    <location>
        <begin position="7"/>
        <end position="30"/>
    </location>
</feature>
<dbReference type="RefSeq" id="WP_046560856.1">
    <property type="nucleotide sequence ID" value="NZ_CP010975.1"/>
</dbReference>
<feature type="transmembrane region" description="Helical" evidence="1">
    <location>
        <begin position="65"/>
        <end position="86"/>
    </location>
</feature>
<dbReference type="Proteomes" id="UP000034071">
    <property type="component" value="Chromosome"/>
</dbReference>
<dbReference type="AlphaFoldDB" id="A0A0F6TQF0"/>
<keyword evidence="3" id="KW-1185">Reference proteome</keyword>
<gene>
    <name evidence="2" type="ORF">TQ33_0725</name>
</gene>
<dbReference type="EMBL" id="CP010975">
    <property type="protein sequence ID" value="AKE51700.1"/>
    <property type="molecule type" value="Genomic_DNA"/>
</dbReference>
<dbReference type="KEGG" id="kge:TQ33_0725"/>
<dbReference type="HOGENOM" id="CLU_2034966_0_0_6"/>
<keyword evidence="1" id="KW-0812">Transmembrane</keyword>
<protein>
    <submittedName>
        <fullName evidence="2">Uncharacterized protein</fullName>
    </submittedName>
</protein>
<evidence type="ECO:0000256" key="1">
    <source>
        <dbReference type="SAM" id="Phobius"/>
    </source>
</evidence>
<proteinExistence type="predicted"/>
<sequence length="121" mass="13385">MNNKNRLNVVFLVTSIICFVVMLINVNTWIGLQNFGYHYGGSGVIDPIAGFMEDMPFVVTLPVKGATLVFILVSLIILAIMFILGLKGKSQSTNKATFKSATLIFSVYAFINILVLLAYFR</sequence>
<keyword evidence="1" id="KW-1133">Transmembrane helix</keyword>
<keyword evidence="1" id="KW-0472">Membrane</keyword>
<reference evidence="2 3" key="1">
    <citation type="submission" date="2015-02" db="EMBL/GenBank/DDBJ databases">
        <title>Complete genome sequence of Kangiella geojedonensis strain YCS-5T.</title>
        <authorList>
            <person name="Kim K.M."/>
        </authorList>
    </citation>
    <scope>NUCLEOTIDE SEQUENCE [LARGE SCALE GENOMIC DNA]</scope>
    <source>
        <strain evidence="2 3">YCS-5</strain>
    </source>
</reference>